<evidence type="ECO:0000256" key="2">
    <source>
        <dbReference type="ARBA" id="ARBA00022448"/>
    </source>
</evidence>
<keyword evidence="5 6" id="KW-0472">Membrane</keyword>
<dbReference type="InterPro" id="IPR044770">
    <property type="entry name" value="MFS_spinster-like"/>
</dbReference>
<dbReference type="PROSITE" id="PS50850">
    <property type="entry name" value="MFS"/>
    <property type="match status" value="1"/>
</dbReference>
<gene>
    <name evidence="8" type="ORF">DFR49_0028</name>
</gene>
<feature type="transmembrane region" description="Helical" evidence="6">
    <location>
        <begin position="92"/>
        <end position="112"/>
    </location>
</feature>
<reference evidence="8 9" key="1">
    <citation type="submission" date="2018-08" db="EMBL/GenBank/DDBJ databases">
        <title>Genomic Encyclopedia of Type Strains, Phase IV (KMG-IV): sequencing the most valuable type-strain genomes for metagenomic binning, comparative biology and taxonomic classification.</title>
        <authorList>
            <person name="Goeker M."/>
        </authorList>
    </citation>
    <scope>NUCLEOTIDE SEQUENCE [LARGE SCALE GENOMIC DNA]</scope>
    <source>
        <strain evidence="8 9">DSM 25527</strain>
    </source>
</reference>
<dbReference type="RefSeq" id="WP_170150871.1">
    <property type="nucleotide sequence ID" value="NZ_QXDC01000002.1"/>
</dbReference>
<dbReference type="GO" id="GO:0016020">
    <property type="term" value="C:membrane"/>
    <property type="evidence" value="ECO:0007669"/>
    <property type="project" value="UniProtKB-SubCell"/>
</dbReference>
<feature type="transmembrane region" description="Helical" evidence="6">
    <location>
        <begin position="333"/>
        <end position="355"/>
    </location>
</feature>
<feature type="transmembrane region" description="Helical" evidence="6">
    <location>
        <begin position="309"/>
        <end position="327"/>
    </location>
</feature>
<evidence type="ECO:0000256" key="3">
    <source>
        <dbReference type="ARBA" id="ARBA00022692"/>
    </source>
</evidence>
<protein>
    <submittedName>
        <fullName evidence="8">Sugar phosphate permease</fullName>
    </submittedName>
</protein>
<feature type="transmembrane region" description="Helical" evidence="6">
    <location>
        <begin position="118"/>
        <end position="140"/>
    </location>
</feature>
<evidence type="ECO:0000256" key="4">
    <source>
        <dbReference type="ARBA" id="ARBA00022989"/>
    </source>
</evidence>
<feature type="transmembrane region" description="Helical" evidence="6">
    <location>
        <begin position="21"/>
        <end position="44"/>
    </location>
</feature>
<feature type="transmembrane region" description="Helical" evidence="6">
    <location>
        <begin position="64"/>
        <end position="85"/>
    </location>
</feature>
<name>A0A397P9C1_9SPHN</name>
<dbReference type="EMBL" id="QXDC01000002">
    <property type="protein sequence ID" value="RIA45508.1"/>
    <property type="molecule type" value="Genomic_DNA"/>
</dbReference>
<evidence type="ECO:0000256" key="6">
    <source>
        <dbReference type="SAM" id="Phobius"/>
    </source>
</evidence>
<keyword evidence="2" id="KW-0813">Transport</keyword>
<feature type="transmembrane region" description="Helical" evidence="6">
    <location>
        <begin position="276"/>
        <end position="297"/>
    </location>
</feature>
<evidence type="ECO:0000259" key="7">
    <source>
        <dbReference type="PROSITE" id="PS50850"/>
    </source>
</evidence>
<keyword evidence="3 6" id="KW-0812">Transmembrane</keyword>
<feature type="transmembrane region" description="Helical" evidence="6">
    <location>
        <begin position="401"/>
        <end position="420"/>
    </location>
</feature>
<comment type="caution">
    <text evidence="8">The sequence shown here is derived from an EMBL/GenBank/DDBJ whole genome shotgun (WGS) entry which is preliminary data.</text>
</comment>
<evidence type="ECO:0000313" key="8">
    <source>
        <dbReference type="EMBL" id="RIA45508.1"/>
    </source>
</evidence>
<feature type="transmembrane region" description="Helical" evidence="6">
    <location>
        <begin position="367"/>
        <end position="389"/>
    </location>
</feature>
<dbReference type="PANTHER" id="PTHR23505">
    <property type="entry name" value="SPINSTER"/>
    <property type="match status" value="1"/>
</dbReference>
<dbReference type="Pfam" id="PF07690">
    <property type="entry name" value="MFS_1"/>
    <property type="match status" value="1"/>
</dbReference>
<dbReference type="InterPro" id="IPR011701">
    <property type="entry name" value="MFS"/>
</dbReference>
<feature type="transmembrane region" description="Helical" evidence="6">
    <location>
        <begin position="161"/>
        <end position="181"/>
    </location>
</feature>
<dbReference type="PANTHER" id="PTHR23505:SF79">
    <property type="entry name" value="PROTEIN SPINSTER"/>
    <property type="match status" value="1"/>
</dbReference>
<organism evidence="8 9">
    <name type="scientific">Hephaestia caeni</name>
    <dbReference type="NCBI Taxonomy" id="645617"/>
    <lineage>
        <taxon>Bacteria</taxon>
        <taxon>Pseudomonadati</taxon>
        <taxon>Pseudomonadota</taxon>
        <taxon>Alphaproteobacteria</taxon>
        <taxon>Sphingomonadales</taxon>
        <taxon>Sphingomonadaceae</taxon>
        <taxon>Hephaestia</taxon>
    </lineage>
</organism>
<keyword evidence="9" id="KW-1185">Reference proteome</keyword>
<evidence type="ECO:0000256" key="1">
    <source>
        <dbReference type="ARBA" id="ARBA00004141"/>
    </source>
</evidence>
<dbReference type="AlphaFoldDB" id="A0A397P9C1"/>
<dbReference type="SUPFAM" id="SSF103473">
    <property type="entry name" value="MFS general substrate transporter"/>
    <property type="match status" value="1"/>
</dbReference>
<keyword evidence="4 6" id="KW-1133">Transmembrane helix</keyword>
<dbReference type="InterPro" id="IPR020846">
    <property type="entry name" value="MFS_dom"/>
</dbReference>
<sequence length="445" mass="48503">MEQPGRIEMQAMPLAVERARPSAWWALAVLFLFYTFSFLDRYILTMLAPSIKDDLNLSDTEMGLILGAAFSICYAIFGLPLGWAADRFSRRWVIFLGVGVFGIATASTGLANSFIAVFVVRAFVGIGEAALSPAAYSLLAEKFPRHLLTTASSIFNTGAKLGTAGAYALSGVALAYAAGHLPMLAPWRFTFFVVGIPVAVMAALVFTFGEESHRAKRKQRNTISIVPYFRTNSDLLLPMVVGFILMGMVGGTLLAWTPSYITRHFGWTPIQFAPMLSVISLVAAASLIFKGGIVDWLFARGIKDAHIRFYTWLVLGIAPIAASMFFIENPIVFMIMYGMVQVVAVPFFVFVSATVQVVAPQEVKGQVIAVFLFCTTGIGSGTGPFIAGALTDYVFQDEAKLGYSLASMIFITIPAAYFCLRKTLRPLRERVIAIEEARVMYGAGQ</sequence>
<feature type="transmembrane region" description="Helical" evidence="6">
    <location>
        <begin position="235"/>
        <end position="256"/>
    </location>
</feature>
<evidence type="ECO:0000313" key="9">
    <source>
        <dbReference type="Proteomes" id="UP000266568"/>
    </source>
</evidence>
<feature type="domain" description="Major facilitator superfamily (MFS) profile" evidence="7">
    <location>
        <begin position="26"/>
        <end position="424"/>
    </location>
</feature>
<dbReference type="GO" id="GO:0022857">
    <property type="term" value="F:transmembrane transporter activity"/>
    <property type="evidence" value="ECO:0007669"/>
    <property type="project" value="InterPro"/>
</dbReference>
<dbReference type="InterPro" id="IPR036259">
    <property type="entry name" value="MFS_trans_sf"/>
</dbReference>
<dbReference type="Proteomes" id="UP000266568">
    <property type="component" value="Unassembled WGS sequence"/>
</dbReference>
<evidence type="ECO:0000256" key="5">
    <source>
        <dbReference type="ARBA" id="ARBA00023136"/>
    </source>
</evidence>
<accession>A0A397P9C1</accession>
<comment type="subcellular location">
    <subcellularLocation>
        <location evidence="1">Membrane</location>
        <topology evidence="1">Multi-pass membrane protein</topology>
    </subcellularLocation>
</comment>
<proteinExistence type="predicted"/>
<dbReference type="Gene3D" id="1.20.1250.20">
    <property type="entry name" value="MFS general substrate transporter like domains"/>
    <property type="match status" value="2"/>
</dbReference>
<feature type="transmembrane region" description="Helical" evidence="6">
    <location>
        <begin position="187"/>
        <end position="208"/>
    </location>
</feature>